<feature type="transmembrane region" description="Helical" evidence="1">
    <location>
        <begin position="46"/>
        <end position="68"/>
    </location>
</feature>
<accession>A0A9Q0LXG2</accession>
<feature type="transmembrane region" description="Helical" evidence="1">
    <location>
        <begin position="136"/>
        <end position="160"/>
    </location>
</feature>
<name>A0A9Q0LXG2_ANAIG</name>
<dbReference type="EMBL" id="JAPDFW010000001">
    <property type="protein sequence ID" value="KAJ5080777.1"/>
    <property type="molecule type" value="Genomic_DNA"/>
</dbReference>
<organism evidence="2 3">
    <name type="scientific">Anaeramoeba ignava</name>
    <name type="common">Anaerobic marine amoeba</name>
    <dbReference type="NCBI Taxonomy" id="1746090"/>
    <lineage>
        <taxon>Eukaryota</taxon>
        <taxon>Metamonada</taxon>
        <taxon>Anaeramoebidae</taxon>
        <taxon>Anaeramoeba</taxon>
    </lineage>
</organism>
<feature type="transmembrane region" description="Helical" evidence="1">
    <location>
        <begin position="13"/>
        <end position="34"/>
    </location>
</feature>
<reference evidence="2" key="1">
    <citation type="submission" date="2022-10" db="EMBL/GenBank/DDBJ databases">
        <title>Novel sulphate-reducing endosymbionts in the free-living metamonad Anaeramoeba.</title>
        <authorList>
            <person name="Jerlstrom-Hultqvist J."/>
            <person name="Cepicka I."/>
            <person name="Gallot-Lavallee L."/>
            <person name="Salas-Leiva D."/>
            <person name="Curtis B.A."/>
            <person name="Zahonova K."/>
            <person name="Pipaliya S."/>
            <person name="Dacks J."/>
            <person name="Roger A.J."/>
        </authorList>
    </citation>
    <scope>NUCLEOTIDE SEQUENCE</scope>
    <source>
        <strain evidence="2">BMAN</strain>
    </source>
</reference>
<dbReference type="AlphaFoldDB" id="A0A9Q0LXG2"/>
<keyword evidence="1" id="KW-0472">Membrane</keyword>
<sequence length="223" mass="25932">MDKIINANLSRKIIPFLWILLIFIIYKPFIIPISSISENYHISRSIFCALFHVLFLMILISFIITAFINPGKPNIKNDIELSKKRTCNVCHVSQPQGTVHSFLLLLFYLFTFSIINILANLFSIFTRNNYEGVIKFLVPSCFSILLSIRFAISSFSILYANLRVLYNDLSSKLNKDLNLDSDLDQNWINYQRKTLLENIKKDPYFVIFLPTIPKISRLNLIKV</sequence>
<proteinExistence type="predicted"/>
<keyword evidence="3" id="KW-1185">Reference proteome</keyword>
<keyword evidence="1" id="KW-1133">Transmembrane helix</keyword>
<protein>
    <submittedName>
        <fullName evidence="2">Palmitoyltransferase zdhhc24-related</fullName>
    </submittedName>
</protein>
<dbReference type="Proteomes" id="UP001149090">
    <property type="component" value="Unassembled WGS sequence"/>
</dbReference>
<comment type="caution">
    <text evidence="2">The sequence shown here is derived from an EMBL/GenBank/DDBJ whole genome shotgun (WGS) entry which is preliminary data.</text>
</comment>
<evidence type="ECO:0000313" key="3">
    <source>
        <dbReference type="Proteomes" id="UP001149090"/>
    </source>
</evidence>
<gene>
    <name evidence="2" type="ORF">M0811_13755</name>
</gene>
<keyword evidence="1" id="KW-0812">Transmembrane</keyword>
<evidence type="ECO:0000256" key="1">
    <source>
        <dbReference type="SAM" id="Phobius"/>
    </source>
</evidence>
<feature type="transmembrane region" description="Helical" evidence="1">
    <location>
        <begin position="102"/>
        <end position="124"/>
    </location>
</feature>
<evidence type="ECO:0000313" key="2">
    <source>
        <dbReference type="EMBL" id="KAJ5080777.1"/>
    </source>
</evidence>